<feature type="region of interest" description="Disordered" evidence="1">
    <location>
        <begin position="1"/>
        <end position="125"/>
    </location>
</feature>
<dbReference type="AlphaFoldDB" id="A0A5B0R0L2"/>
<dbReference type="OrthoDB" id="2537769at2759"/>
<feature type="compositionally biased region" description="Basic residues" evidence="1">
    <location>
        <begin position="1"/>
        <end position="17"/>
    </location>
</feature>
<keyword evidence="3" id="KW-1185">Reference proteome</keyword>
<evidence type="ECO:0000313" key="3">
    <source>
        <dbReference type="Proteomes" id="UP000324748"/>
    </source>
</evidence>
<dbReference type="InterPro" id="IPR012808">
    <property type="entry name" value="CHP02453"/>
</dbReference>
<sequence>MAARTSRPRSKKLKTKHVPTSNSEDEDEKPIGRPARRAKKKVVAKKEESPASASSLSSAESDAKKAQEKDFIPSDDPDEGSPELDSDHIDSDDGDDVPPKTKSKKRKSTATGGSTTGNPKSVVVKNIAPGPTKDQLVSPGLIAGFTMDLLENLAKPECNDREWLIVNDNTYRKALENWKDFVDLLCPKIVECDWTIPQLPAKDLVYRLHRDVRFSSDKTPYKKYFSAGFSRTGRKGPWALYYLQIEPGDKSLVAGGIWCPDKNQLATIRNSIMRNPKPLRDVINHKEFTDMFGKPSGKPGPSERRNIFGHKDELKNCPKMNGVDKSHPDLDLLKLRSIAATKSCAFLLFFLRFFARSPSHTCIHPSQSGTFFPIRSPLLTSRLSLLTCASSLKTAELNETIQYRFPDEVVMSSSFMDEIAKAVKALSPLVQCLNEMILPQSDDEEEA</sequence>
<name>A0A5B0R0L2_PUCGR</name>
<feature type="compositionally biased region" description="Acidic residues" evidence="1">
    <location>
        <begin position="73"/>
        <end position="84"/>
    </location>
</feature>
<proteinExistence type="predicted"/>
<gene>
    <name evidence="2" type="ORF">PGT21_007491</name>
</gene>
<feature type="compositionally biased region" description="Basic residues" evidence="1">
    <location>
        <begin position="34"/>
        <end position="43"/>
    </location>
</feature>
<dbReference type="Proteomes" id="UP000324748">
    <property type="component" value="Unassembled WGS sequence"/>
</dbReference>
<evidence type="ECO:0000256" key="1">
    <source>
        <dbReference type="SAM" id="MobiDB-lite"/>
    </source>
</evidence>
<organism evidence="2 3">
    <name type="scientific">Puccinia graminis f. sp. tritici</name>
    <dbReference type="NCBI Taxonomy" id="56615"/>
    <lineage>
        <taxon>Eukaryota</taxon>
        <taxon>Fungi</taxon>
        <taxon>Dikarya</taxon>
        <taxon>Basidiomycota</taxon>
        <taxon>Pucciniomycotina</taxon>
        <taxon>Pucciniomycetes</taxon>
        <taxon>Pucciniales</taxon>
        <taxon>Pucciniaceae</taxon>
        <taxon>Puccinia</taxon>
    </lineage>
</organism>
<feature type="compositionally biased region" description="Low complexity" evidence="1">
    <location>
        <begin position="50"/>
        <end position="60"/>
    </location>
</feature>
<accession>A0A5B0R0L2</accession>
<dbReference type="PANTHER" id="PTHR36452">
    <property type="entry name" value="CHROMOSOME 12, WHOLE GENOME SHOTGUN SEQUENCE"/>
    <property type="match status" value="1"/>
</dbReference>
<protein>
    <submittedName>
        <fullName evidence="2">Uncharacterized protein</fullName>
    </submittedName>
</protein>
<evidence type="ECO:0000313" key="2">
    <source>
        <dbReference type="EMBL" id="KAA1118833.1"/>
    </source>
</evidence>
<dbReference type="PANTHER" id="PTHR36452:SF1">
    <property type="entry name" value="DUF2461 DOMAIN-CONTAINING PROTEIN"/>
    <property type="match status" value="1"/>
</dbReference>
<dbReference type="NCBIfam" id="TIGR02453">
    <property type="entry name" value="TIGR02453 family protein"/>
    <property type="match status" value="1"/>
</dbReference>
<dbReference type="EMBL" id="VSWC01000001">
    <property type="protein sequence ID" value="KAA1118833.1"/>
    <property type="molecule type" value="Genomic_DNA"/>
</dbReference>
<dbReference type="Pfam" id="PF09365">
    <property type="entry name" value="DUF2461"/>
    <property type="match status" value="1"/>
</dbReference>
<comment type="caution">
    <text evidence="2">The sequence shown here is derived from an EMBL/GenBank/DDBJ whole genome shotgun (WGS) entry which is preliminary data.</text>
</comment>
<reference evidence="2 3" key="1">
    <citation type="submission" date="2019-05" db="EMBL/GenBank/DDBJ databases">
        <title>Emergence of the Ug99 lineage of the wheat stem rust pathogen through somatic hybridization.</title>
        <authorList>
            <person name="Li F."/>
            <person name="Upadhyaya N.M."/>
            <person name="Sperschneider J."/>
            <person name="Matny O."/>
            <person name="Nguyen-Phuc H."/>
            <person name="Mago R."/>
            <person name="Raley C."/>
            <person name="Miller M.E."/>
            <person name="Silverstein K.A.T."/>
            <person name="Henningsen E."/>
            <person name="Hirsch C.D."/>
            <person name="Visser B."/>
            <person name="Pretorius Z.A."/>
            <person name="Steffenson B.J."/>
            <person name="Schwessinger B."/>
            <person name="Dodds P.N."/>
            <person name="Figueroa M."/>
        </authorList>
    </citation>
    <scope>NUCLEOTIDE SEQUENCE [LARGE SCALE GENOMIC DNA]</scope>
    <source>
        <strain evidence="2">21-0</strain>
    </source>
</reference>
<feature type="compositionally biased region" description="Basic and acidic residues" evidence="1">
    <location>
        <begin position="61"/>
        <end position="72"/>
    </location>
</feature>